<dbReference type="AlphaFoldDB" id="A0A087UNI0"/>
<evidence type="ECO:0000313" key="2">
    <source>
        <dbReference type="Proteomes" id="UP000054359"/>
    </source>
</evidence>
<gene>
    <name evidence="1" type="ORF">X975_16822</name>
</gene>
<reference evidence="1 2" key="1">
    <citation type="submission" date="2013-11" db="EMBL/GenBank/DDBJ databases">
        <title>Genome sequencing of Stegodyphus mimosarum.</title>
        <authorList>
            <person name="Bechsgaard J."/>
        </authorList>
    </citation>
    <scope>NUCLEOTIDE SEQUENCE [LARGE SCALE GENOMIC DNA]</scope>
</reference>
<name>A0A087UNI0_STEMI</name>
<feature type="non-terminal residue" evidence="1">
    <location>
        <position position="57"/>
    </location>
</feature>
<protein>
    <submittedName>
        <fullName evidence="1">Uncharacterized protein</fullName>
    </submittedName>
</protein>
<accession>A0A087UNI0</accession>
<sequence>MIIWRKMVGIPNFDFELGRHLEFCFVPREERHFLHHQHFALDFQIIERENETPIKIA</sequence>
<keyword evidence="2" id="KW-1185">Reference proteome</keyword>
<dbReference type="Proteomes" id="UP000054359">
    <property type="component" value="Unassembled WGS sequence"/>
</dbReference>
<proteinExistence type="predicted"/>
<evidence type="ECO:0000313" key="1">
    <source>
        <dbReference type="EMBL" id="KFM78919.1"/>
    </source>
</evidence>
<organism evidence="1 2">
    <name type="scientific">Stegodyphus mimosarum</name>
    <name type="common">African social velvet spider</name>
    <dbReference type="NCBI Taxonomy" id="407821"/>
    <lineage>
        <taxon>Eukaryota</taxon>
        <taxon>Metazoa</taxon>
        <taxon>Ecdysozoa</taxon>
        <taxon>Arthropoda</taxon>
        <taxon>Chelicerata</taxon>
        <taxon>Arachnida</taxon>
        <taxon>Araneae</taxon>
        <taxon>Araneomorphae</taxon>
        <taxon>Entelegynae</taxon>
        <taxon>Eresoidea</taxon>
        <taxon>Eresidae</taxon>
        <taxon>Stegodyphus</taxon>
    </lineage>
</organism>
<dbReference type="EMBL" id="KK120740">
    <property type="protein sequence ID" value="KFM78919.1"/>
    <property type="molecule type" value="Genomic_DNA"/>
</dbReference>